<feature type="compositionally biased region" description="Polar residues" evidence="1">
    <location>
        <begin position="65"/>
        <end position="78"/>
    </location>
</feature>
<organism evidence="2 3">
    <name type="scientific">Effrenium voratum</name>
    <dbReference type="NCBI Taxonomy" id="2562239"/>
    <lineage>
        <taxon>Eukaryota</taxon>
        <taxon>Sar</taxon>
        <taxon>Alveolata</taxon>
        <taxon>Dinophyceae</taxon>
        <taxon>Suessiales</taxon>
        <taxon>Symbiodiniaceae</taxon>
        <taxon>Effrenium</taxon>
    </lineage>
</organism>
<sequence length="181" mass="20532">MAKAANARSLLYVPVDVTDASMSSTLPRNGKDRDLIYRPPPPKPDLRRRDSAPDLQEHIWKQRPKSNASNPPSPTSETGLKELTRGEEPQLLWERSRSRSPEKLARASQFSLFPHGEMDRRHRLKSTSPVRSVSPSFRSSPRSPRSPSGTRTPAKDYSRSIHVTDTPWTRHPSSPVPRPWK</sequence>
<feature type="compositionally biased region" description="Basic and acidic residues" evidence="1">
    <location>
        <begin position="44"/>
        <end position="60"/>
    </location>
</feature>
<dbReference type="EMBL" id="CAUJNA010000113">
    <property type="protein sequence ID" value="CAJ1372076.1"/>
    <property type="molecule type" value="Genomic_DNA"/>
</dbReference>
<evidence type="ECO:0000313" key="2">
    <source>
        <dbReference type="EMBL" id="CAJ1372076.1"/>
    </source>
</evidence>
<evidence type="ECO:0000256" key="1">
    <source>
        <dbReference type="SAM" id="MobiDB-lite"/>
    </source>
</evidence>
<evidence type="ECO:0000313" key="3">
    <source>
        <dbReference type="Proteomes" id="UP001178507"/>
    </source>
</evidence>
<feature type="region of interest" description="Disordered" evidence="1">
    <location>
        <begin position="1"/>
        <end position="181"/>
    </location>
</feature>
<dbReference type="Proteomes" id="UP001178507">
    <property type="component" value="Unassembled WGS sequence"/>
</dbReference>
<name>A0AA36MHU2_9DINO</name>
<proteinExistence type="predicted"/>
<reference evidence="2" key="1">
    <citation type="submission" date="2023-08" db="EMBL/GenBank/DDBJ databases">
        <authorList>
            <person name="Chen Y."/>
            <person name="Shah S."/>
            <person name="Dougan E. K."/>
            <person name="Thang M."/>
            <person name="Chan C."/>
        </authorList>
    </citation>
    <scope>NUCLEOTIDE SEQUENCE</scope>
</reference>
<feature type="compositionally biased region" description="Low complexity" evidence="1">
    <location>
        <begin position="126"/>
        <end position="152"/>
    </location>
</feature>
<gene>
    <name evidence="2" type="ORF">EVOR1521_LOCUS2227</name>
</gene>
<protein>
    <submittedName>
        <fullName evidence="2">Uncharacterized protein</fullName>
    </submittedName>
</protein>
<accession>A0AA36MHU2</accession>
<keyword evidence="3" id="KW-1185">Reference proteome</keyword>
<feature type="compositionally biased region" description="Basic and acidic residues" evidence="1">
    <location>
        <begin position="79"/>
        <end position="105"/>
    </location>
</feature>
<dbReference type="AlphaFoldDB" id="A0AA36MHU2"/>
<comment type="caution">
    <text evidence="2">The sequence shown here is derived from an EMBL/GenBank/DDBJ whole genome shotgun (WGS) entry which is preliminary data.</text>
</comment>